<evidence type="ECO:0000256" key="4">
    <source>
        <dbReference type="ARBA" id="ARBA00022705"/>
    </source>
</evidence>
<evidence type="ECO:0000256" key="8">
    <source>
        <dbReference type="ARBA" id="ARBA00022840"/>
    </source>
</evidence>
<sequence>MNAFAHLLDRLAYEPRRNAKLRLLQDFFRNTADPDRGYALAAMTGGLSFREAKPNLIRGLVEERVDPVLFRMSHSYVGDLAEATALIWPARPADAPPGLGHNNPPAPVPTLAEVVETLGTIGKAELPARIAAWLDALDETGRWALLKLITGALRVGVSARLAKTAVASLGGHEADAVEEVWHGLEPPYAALFAWVEGGAERPESRNPAPFRPPMLSHPIEEESDFAKLDPEAFSAEWKWDGIRVQLVGGRDRAGEQVRRIFSRTGEDISGAFPDLAEAIGFDGALDGELLILREGRVQSFNVLQQRLNRKAVTPKLLEDFPAHVRAYDLLAEGGEDLRPLPFRERRARLEAFVARLDHARIDLSPLVAFGDWDALAAARADPAGVGAGPDAEAIEGVMLKRLASPYVPGRPKGPWWKWKREPYRVDAVMMYAQRGHGKRSSYYSDYTFGVWREAPDGHEELVPVGKAYHGFTDEELMRLDRYVRNHTVKRFGPVREVEYGVRAGLVLEIAFEGIQRSTRHKSGVAMRFPRVSRIRWDKPPAEADRLAVLERILERGEREIHPGREVAS</sequence>
<evidence type="ECO:0000259" key="14">
    <source>
        <dbReference type="PROSITE" id="PS50160"/>
    </source>
</evidence>
<gene>
    <name evidence="15" type="primary">lig</name>
    <name evidence="15" type="ORF">OPKNFCMD_3412</name>
</gene>
<comment type="caution">
    <text evidence="15">The sequence shown here is derived from an EMBL/GenBank/DDBJ whole genome shotgun (WGS) entry which is preliminary data.</text>
</comment>
<name>A0ABQ4QZR0_9HYPH</name>
<proteinExistence type="predicted"/>
<evidence type="ECO:0000256" key="3">
    <source>
        <dbReference type="ARBA" id="ARBA00022618"/>
    </source>
</evidence>
<reference evidence="15" key="2">
    <citation type="submission" date="2021-08" db="EMBL/GenBank/DDBJ databases">
        <authorList>
            <person name="Tani A."/>
            <person name="Ola A."/>
            <person name="Ogura Y."/>
            <person name="Katsura K."/>
            <person name="Hayashi T."/>
        </authorList>
    </citation>
    <scope>NUCLEOTIDE SEQUENCE</scope>
    <source>
        <strain evidence="15">KCTC 52305</strain>
    </source>
</reference>
<dbReference type="InterPro" id="IPR012309">
    <property type="entry name" value="DNA_ligase_ATP-dep_C"/>
</dbReference>
<evidence type="ECO:0000256" key="10">
    <source>
        <dbReference type="ARBA" id="ARBA00023172"/>
    </source>
</evidence>
<evidence type="ECO:0000256" key="11">
    <source>
        <dbReference type="ARBA" id="ARBA00023204"/>
    </source>
</evidence>
<dbReference type="PANTHER" id="PTHR45674">
    <property type="entry name" value="DNA LIGASE 1/3 FAMILY MEMBER"/>
    <property type="match status" value="1"/>
</dbReference>
<evidence type="ECO:0000256" key="7">
    <source>
        <dbReference type="ARBA" id="ARBA00022763"/>
    </source>
</evidence>
<keyword evidence="2 15" id="KW-0436">Ligase</keyword>
<dbReference type="PROSITE" id="PS00697">
    <property type="entry name" value="DNA_LIGASE_A1"/>
    <property type="match status" value="1"/>
</dbReference>
<dbReference type="InterPro" id="IPR026333">
    <property type="entry name" value="ATP_dep_DNA_lig_pp_1105_fam"/>
</dbReference>
<dbReference type="CDD" id="cd07972">
    <property type="entry name" value="OBF_DNA_ligase_Arch_LigB"/>
    <property type="match status" value="1"/>
</dbReference>
<evidence type="ECO:0000313" key="16">
    <source>
        <dbReference type="Proteomes" id="UP001055167"/>
    </source>
</evidence>
<evidence type="ECO:0000256" key="13">
    <source>
        <dbReference type="ARBA" id="ARBA00034003"/>
    </source>
</evidence>
<reference evidence="15" key="1">
    <citation type="journal article" date="2021" name="Front. Microbiol.">
        <title>Comprehensive Comparative Genomics and Phenotyping of Methylobacterium Species.</title>
        <authorList>
            <person name="Alessa O."/>
            <person name="Ogura Y."/>
            <person name="Fujitani Y."/>
            <person name="Takami H."/>
            <person name="Hayashi T."/>
            <person name="Sahin N."/>
            <person name="Tani A."/>
        </authorList>
    </citation>
    <scope>NUCLEOTIDE SEQUENCE</scope>
    <source>
        <strain evidence="15">KCTC 52305</strain>
    </source>
</reference>
<dbReference type="InterPro" id="IPR012340">
    <property type="entry name" value="NA-bd_OB-fold"/>
</dbReference>
<keyword evidence="3" id="KW-0132">Cell division</keyword>
<dbReference type="CDD" id="cd07897">
    <property type="entry name" value="Adenylation_DNA_ligase_Bac1"/>
    <property type="match status" value="1"/>
</dbReference>
<keyword evidence="10" id="KW-0233">DNA recombination</keyword>
<keyword evidence="9" id="KW-0460">Magnesium</keyword>
<dbReference type="Proteomes" id="UP001055167">
    <property type="component" value="Unassembled WGS sequence"/>
</dbReference>
<evidence type="ECO:0000256" key="5">
    <source>
        <dbReference type="ARBA" id="ARBA00022723"/>
    </source>
</evidence>
<dbReference type="InterPro" id="IPR036599">
    <property type="entry name" value="DNA_ligase_N_sf"/>
</dbReference>
<dbReference type="PROSITE" id="PS50160">
    <property type="entry name" value="DNA_LIGASE_A3"/>
    <property type="match status" value="1"/>
</dbReference>
<keyword evidence="11" id="KW-0234">DNA repair</keyword>
<dbReference type="NCBIfam" id="TIGR04120">
    <property type="entry name" value="DNA_lig_bact"/>
    <property type="match status" value="1"/>
</dbReference>
<keyword evidence="6" id="KW-0547">Nucleotide-binding</keyword>
<dbReference type="InterPro" id="IPR016059">
    <property type="entry name" value="DNA_ligase_ATP-dep_CS"/>
</dbReference>
<dbReference type="Gene3D" id="1.10.3260.10">
    <property type="entry name" value="DNA ligase, ATP-dependent, N-terminal domain"/>
    <property type="match status" value="1"/>
</dbReference>
<evidence type="ECO:0000256" key="12">
    <source>
        <dbReference type="ARBA" id="ARBA00023306"/>
    </source>
</evidence>
<comment type="catalytic activity">
    <reaction evidence="13">
        <text>ATP + (deoxyribonucleotide)n-3'-hydroxyl + 5'-phospho-(deoxyribonucleotide)m = (deoxyribonucleotide)n+m + AMP + diphosphate.</text>
        <dbReference type="EC" id="6.5.1.1"/>
    </reaction>
</comment>
<keyword evidence="12" id="KW-0131">Cell cycle</keyword>
<keyword evidence="8" id="KW-0067">ATP-binding</keyword>
<dbReference type="Pfam" id="PF04679">
    <property type="entry name" value="DNA_ligase_A_C"/>
    <property type="match status" value="1"/>
</dbReference>
<evidence type="ECO:0000256" key="6">
    <source>
        <dbReference type="ARBA" id="ARBA00022741"/>
    </source>
</evidence>
<keyword evidence="16" id="KW-1185">Reference proteome</keyword>
<dbReference type="EC" id="6.5.1.1" evidence="1"/>
<dbReference type="SUPFAM" id="SSF50249">
    <property type="entry name" value="Nucleic acid-binding proteins"/>
    <property type="match status" value="1"/>
</dbReference>
<feature type="domain" description="ATP-dependent DNA ligase family profile" evidence="14">
    <location>
        <begin position="315"/>
        <end position="452"/>
    </location>
</feature>
<accession>A0ABQ4QZR0</accession>
<evidence type="ECO:0000256" key="2">
    <source>
        <dbReference type="ARBA" id="ARBA00022598"/>
    </source>
</evidence>
<keyword evidence="5" id="KW-0479">Metal-binding</keyword>
<keyword evidence="7" id="KW-0227">DNA damage</keyword>
<dbReference type="PANTHER" id="PTHR45674:SF13">
    <property type="entry name" value="DNA LIGASE-RELATED"/>
    <property type="match status" value="1"/>
</dbReference>
<dbReference type="NCBIfam" id="NF006701">
    <property type="entry name" value="PRK09247.1"/>
    <property type="match status" value="1"/>
</dbReference>
<dbReference type="Gene3D" id="3.30.470.30">
    <property type="entry name" value="DNA ligase/mRNA capping enzyme"/>
    <property type="match status" value="1"/>
</dbReference>
<evidence type="ECO:0000256" key="9">
    <source>
        <dbReference type="ARBA" id="ARBA00022842"/>
    </source>
</evidence>
<evidence type="ECO:0000313" key="15">
    <source>
        <dbReference type="EMBL" id="GJD50669.1"/>
    </source>
</evidence>
<dbReference type="SUPFAM" id="SSF56091">
    <property type="entry name" value="DNA ligase/mRNA capping enzyme, catalytic domain"/>
    <property type="match status" value="1"/>
</dbReference>
<dbReference type="RefSeq" id="WP_128562660.1">
    <property type="nucleotide sequence ID" value="NZ_BPQH01000010.1"/>
</dbReference>
<evidence type="ECO:0000256" key="1">
    <source>
        <dbReference type="ARBA" id="ARBA00012727"/>
    </source>
</evidence>
<dbReference type="GO" id="GO:0016874">
    <property type="term" value="F:ligase activity"/>
    <property type="evidence" value="ECO:0007669"/>
    <property type="project" value="UniProtKB-KW"/>
</dbReference>
<dbReference type="EMBL" id="BPQH01000010">
    <property type="protein sequence ID" value="GJD50669.1"/>
    <property type="molecule type" value="Genomic_DNA"/>
</dbReference>
<dbReference type="Gene3D" id="2.40.50.140">
    <property type="entry name" value="Nucleic acid-binding proteins"/>
    <property type="match status" value="1"/>
</dbReference>
<dbReference type="InterPro" id="IPR050191">
    <property type="entry name" value="ATP-dep_DNA_ligase"/>
</dbReference>
<organism evidence="15 16">
    <name type="scientific">Methylobacterium crusticola</name>
    <dbReference type="NCBI Taxonomy" id="1697972"/>
    <lineage>
        <taxon>Bacteria</taxon>
        <taxon>Pseudomonadati</taxon>
        <taxon>Pseudomonadota</taxon>
        <taxon>Alphaproteobacteria</taxon>
        <taxon>Hyphomicrobiales</taxon>
        <taxon>Methylobacteriaceae</taxon>
        <taxon>Methylobacterium</taxon>
    </lineage>
</organism>
<keyword evidence="4" id="KW-0235">DNA replication</keyword>
<dbReference type="InterPro" id="IPR012310">
    <property type="entry name" value="DNA_ligase_ATP-dep_cent"/>
</dbReference>
<dbReference type="Pfam" id="PF01068">
    <property type="entry name" value="DNA_ligase_A_M"/>
    <property type="match status" value="1"/>
</dbReference>
<protein>
    <recommendedName>
        <fullName evidence="1">DNA ligase (ATP)</fullName>
        <ecNumber evidence="1">6.5.1.1</ecNumber>
    </recommendedName>
</protein>